<dbReference type="PANTHER" id="PTHR10151">
    <property type="entry name" value="ECTONUCLEOTIDE PYROPHOSPHATASE/PHOSPHODIESTERASE"/>
    <property type="match status" value="1"/>
</dbReference>
<proteinExistence type="predicted"/>
<organism evidence="3 4">
    <name type="scientific">Ditylenchus dipsaci</name>
    <dbReference type="NCBI Taxonomy" id="166011"/>
    <lineage>
        <taxon>Eukaryota</taxon>
        <taxon>Metazoa</taxon>
        <taxon>Ecdysozoa</taxon>
        <taxon>Nematoda</taxon>
        <taxon>Chromadorea</taxon>
        <taxon>Rhabditida</taxon>
        <taxon>Tylenchina</taxon>
        <taxon>Tylenchomorpha</taxon>
        <taxon>Sphaerularioidea</taxon>
        <taxon>Anguinidae</taxon>
        <taxon>Anguininae</taxon>
        <taxon>Ditylenchus</taxon>
    </lineage>
</organism>
<keyword evidence="3" id="KW-1185">Reference proteome</keyword>
<dbReference type="InterPro" id="IPR002591">
    <property type="entry name" value="Phosphodiest/P_Trfase"/>
</dbReference>
<evidence type="ECO:0000256" key="1">
    <source>
        <dbReference type="ARBA" id="ARBA00022801"/>
    </source>
</evidence>
<dbReference type="GO" id="GO:0031674">
    <property type="term" value="C:I band"/>
    <property type="evidence" value="ECO:0007669"/>
    <property type="project" value="TreeGrafter"/>
</dbReference>
<evidence type="ECO:0000313" key="3">
    <source>
        <dbReference type="Proteomes" id="UP000887574"/>
    </source>
</evidence>
<evidence type="ECO:0000256" key="2">
    <source>
        <dbReference type="ARBA" id="ARBA00023180"/>
    </source>
</evidence>
<dbReference type="InterPro" id="IPR017850">
    <property type="entry name" value="Alkaline_phosphatase_core_sf"/>
</dbReference>
<dbReference type="WBParaSite" id="jg19444">
    <property type="protein sequence ID" value="jg19444"/>
    <property type="gene ID" value="jg19444"/>
</dbReference>
<dbReference type="PANTHER" id="PTHR10151:SF114">
    <property type="entry name" value="ECTONUCLEOTIDE PYROPHOSPHATASE_PHOSPHODIESTERASE C27A7.3"/>
    <property type="match status" value="1"/>
</dbReference>
<dbReference type="Gene3D" id="3.40.570.10">
    <property type="entry name" value="Extracellular Endonuclease, subunit A"/>
    <property type="match status" value="1"/>
</dbReference>
<accession>A0A915DFV8</accession>
<keyword evidence="1" id="KW-0378">Hydrolase</keyword>
<dbReference type="GO" id="GO:0016529">
    <property type="term" value="C:sarcoplasmic reticulum"/>
    <property type="evidence" value="ECO:0007669"/>
    <property type="project" value="TreeGrafter"/>
</dbReference>
<dbReference type="GO" id="GO:0055120">
    <property type="term" value="C:striated muscle dense body"/>
    <property type="evidence" value="ECO:0007669"/>
    <property type="project" value="TreeGrafter"/>
</dbReference>
<dbReference type="Proteomes" id="UP000887574">
    <property type="component" value="Unplaced"/>
</dbReference>
<name>A0A915DFV8_9BILA</name>
<reference evidence="4" key="1">
    <citation type="submission" date="2022-11" db="UniProtKB">
        <authorList>
            <consortium name="WormBaseParasite"/>
        </authorList>
    </citation>
    <scope>IDENTIFICATION</scope>
</reference>
<dbReference type="SUPFAM" id="SSF53649">
    <property type="entry name" value="Alkaline phosphatase-like"/>
    <property type="match status" value="1"/>
</dbReference>
<dbReference type="AlphaFoldDB" id="A0A915DFV8"/>
<evidence type="ECO:0000313" key="4">
    <source>
        <dbReference type="WBParaSite" id="jg19444"/>
    </source>
</evidence>
<dbReference type="GO" id="GO:0016787">
    <property type="term" value="F:hydrolase activity"/>
    <property type="evidence" value="ECO:0007669"/>
    <property type="project" value="UniProtKB-KW"/>
</dbReference>
<dbReference type="Pfam" id="PF01663">
    <property type="entry name" value="Phosphodiest"/>
    <property type="match status" value="1"/>
</dbReference>
<dbReference type="Gene3D" id="3.40.720.10">
    <property type="entry name" value="Alkaline Phosphatase, subunit A"/>
    <property type="match status" value="1"/>
</dbReference>
<sequence length="577" mass="65880">MAYLNTLGDAALYFTPAKKNREIDAKLDELNTKLDTFFQNLLDNDLLNCINLLIVSDHGVQPFNSTVHFRELTLNQEKTKLKVLEPKMDATNGPLTRIHLDMSAIKRTTTDDPAGQYLTGLKKAFNALPSSNKKPQFSFAVQYLMKHLECYDKTQFLMYDRKTLPKRYHYETSSKTGDILLQTRPNVNLIADEEAFEKDALITGACGYDVNTPSMQTIFLGRGPNIKASSSLPPFQNVELYNLFSALLGLKTVVKNDGTQGFTDKILQGLPPSTSESLYKAAEFISGIDTKGPIKIFGNSKCLLDFATKNKQLAKCETSSANIFYSEVKELGVTKYCDTLILRHKNMVDGYTTMIFEQLKDKDFTKEKSKKLYDLVNTEHGKCFTFDTPCNNCRENWKAKESKFSMPAMFDWQSLMANTKDALAEQFQALQAITRYYTRKYKSITSITGTIYDFNKDGLADTETVFREYDNIIHKNYVGRRPSHIFRILMRCGDNKWQVNGKSCVDQEKQRVLSFVLPVLKDFNCLNASEILSDNTARIRDIELLTGVQFFQDQELFKDKYSSLLARLHVPVKLWMQ</sequence>
<keyword evidence="2" id="KW-0325">Glycoprotein</keyword>
<dbReference type="InterPro" id="IPR044929">
    <property type="entry name" value="DNA/RNA_non-sp_Endonuclease_sf"/>
</dbReference>
<protein>
    <submittedName>
        <fullName evidence="4">Uncharacterized protein</fullName>
    </submittedName>
</protein>